<evidence type="ECO:0000313" key="3">
    <source>
        <dbReference type="Proteomes" id="UP001178507"/>
    </source>
</evidence>
<accession>A0AA36IME0</accession>
<dbReference type="AlphaFoldDB" id="A0AA36IME0"/>
<evidence type="ECO:0000256" key="1">
    <source>
        <dbReference type="SAM" id="MobiDB-lite"/>
    </source>
</evidence>
<gene>
    <name evidence="2" type="ORF">EVOR1521_LOCUS14812</name>
</gene>
<comment type="caution">
    <text evidence="2">The sequence shown here is derived from an EMBL/GenBank/DDBJ whole genome shotgun (WGS) entry which is preliminary data.</text>
</comment>
<protein>
    <submittedName>
        <fullName evidence="2">Uncharacterized protein</fullName>
    </submittedName>
</protein>
<feature type="compositionally biased region" description="Low complexity" evidence="1">
    <location>
        <begin position="464"/>
        <end position="474"/>
    </location>
</feature>
<dbReference type="EMBL" id="CAUJNA010001813">
    <property type="protein sequence ID" value="CAJ1389119.1"/>
    <property type="molecule type" value="Genomic_DNA"/>
</dbReference>
<proteinExistence type="predicted"/>
<sequence length="609" mass="66104">MSVLVQPGMRQPMALELRSGRPVSHRCSNAELGSPQAPEAEYWLQGVRNATQQALGHRLKLDALRLRLSAAGCANLDVVDLPEKCSVLADVPLKIEEMRMRHLGSSSNLLVCLERGPPLELCRRFDPQLRRTVLVGAASSNVSLGGDDSVPASILCGTDAALCLEERFAELCKERASQWLTSRWPQRWESALEMLSKARSAGFSFGRALQEVIQGTPGCNAGALTLEEELLDFASSAAKGHGGAGDFLLGQDVASAAAEAFECFGGVEGYSAYLRNEVQIPGADVALNGGAAWRRLLAEIEVAMRLARPPEESIKNISLAAICAGGTGVHGHQRWEDVASKLMLTIAFEPLMRRLRYVAARVIWLLRHQKLAVAQWMSFLAEGPGARIYSPLFTQHLAVMRSSPVVRDLVFSAYDDAVSAVGEQLMKNLTGTLTAACVNPEIMLRPRTEPELDLSSLIKKPEAQELTAPEPAEPAAKRGALSRSEAKGRVLVEMRRRSGPSGGLPPKLQDRVFDPKDVKSAAPLVALKLQRAFNVLAGILATQAYAFADASLATLCRRQVDEAMNGIDFNAEQRRVLEDRHTELQEVASQVEGRLAAVQRCLTALRAAR</sequence>
<evidence type="ECO:0000313" key="2">
    <source>
        <dbReference type="EMBL" id="CAJ1389119.1"/>
    </source>
</evidence>
<name>A0AA36IME0_9DINO</name>
<keyword evidence="3" id="KW-1185">Reference proteome</keyword>
<organism evidence="2 3">
    <name type="scientific">Effrenium voratum</name>
    <dbReference type="NCBI Taxonomy" id="2562239"/>
    <lineage>
        <taxon>Eukaryota</taxon>
        <taxon>Sar</taxon>
        <taxon>Alveolata</taxon>
        <taxon>Dinophyceae</taxon>
        <taxon>Suessiales</taxon>
        <taxon>Symbiodiniaceae</taxon>
        <taxon>Effrenium</taxon>
    </lineage>
</organism>
<reference evidence="2" key="1">
    <citation type="submission" date="2023-08" db="EMBL/GenBank/DDBJ databases">
        <authorList>
            <person name="Chen Y."/>
            <person name="Shah S."/>
            <person name="Dougan E. K."/>
            <person name="Thang M."/>
            <person name="Chan C."/>
        </authorList>
    </citation>
    <scope>NUCLEOTIDE SEQUENCE</scope>
</reference>
<dbReference type="Proteomes" id="UP001178507">
    <property type="component" value="Unassembled WGS sequence"/>
</dbReference>
<feature type="region of interest" description="Disordered" evidence="1">
    <location>
        <begin position="463"/>
        <end position="484"/>
    </location>
</feature>